<dbReference type="InterPro" id="IPR050628">
    <property type="entry name" value="SNF2_RAD54_helicase_TF"/>
</dbReference>
<evidence type="ECO:0000256" key="2">
    <source>
        <dbReference type="ARBA" id="ARBA00022801"/>
    </source>
</evidence>
<protein>
    <submittedName>
        <fullName evidence="7">Uncharacterized protein</fullName>
    </submittedName>
</protein>
<gene>
    <name evidence="7" type="ORF">DFH05DRAFT_1604439</name>
</gene>
<dbReference type="InterPro" id="IPR038718">
    <property type="entry name" value="SNF2-like_sf"/>
</dbReference>
<dbReference type="Gene3D" id="3.40.50.10810">
    <property type="entry name" value="Tandem AAA-ATPase domain"/>
    <property type="match status" value="1"/>
</dbReference>
<dbReference type="GO" id="GO:0005634">
    <property type="term" value="C:nucleus"/>
    <property type="evidence" value="ECO:0007669"/>
    <property type="project" value="TreeGrafter"/>
</dbReference>
<dbReference type="GO" id="GO:0006281">
    <property type="term" value="P:DNA repair"/>
    <property type="evidence" value="ECO:0007669"/>
    <property type="project" value="TreeGrafter"/>
</dbReference>
<dbReference type="Pfam" id="PF00176">
    <property type="entry name" value="SNF2-rel_dom"/>
    <property type="match status" value="1"/>
</dbReference>
<dbReference type="GO" id="GO:0008094">
    <property type="term" value="F:ATP-dependent activity, acting on DNA"/>
    <property type="evidence" value="ECO:0007669"/>
    <property type="project" value="TreeGrafter"/>
</dbReference>
<dbReference type="Gene3D" id="3.40.50.300">
    <property type="entry name" value="P-loop containing nucleotide triphosphate hydrolases"/>
    <property type="match status" value="1"/>
</dbReference>
<dbReference type="SMART" id="SM00490">
    <property type="entry name" value="HELICc"/>
    <property type="match status" value="1"/>
</dbReference>
<dbReference type="GO" id="GO:0005524">
    <property type="term" value="F:ATP binding"/>
    <property type="evidence" value="ECO:0007669"/>
    <property type="project" value="UniProtKB-KW"/>
</dbReference>
<dbReference type="PROSITE" id="PS51194">
    <property type="entry name" value="HELICASE_CTER"/>
    <property type="match status" value="1"/>
</dbReference>
<evidence type="ECO:0000259" key="5">
    <source>
        <dbReference type="PROSITE" id="PS51192"/>
    </source>
</evidence>
<dbReference type="InterPro" id="IPR014001">
    <property type="entry name" value="Helicase_ATP-bd"/>
</dbReference>
<evidence type="ECO:0000256" key="4">
    <source>
        <dbReference type="SAM" id="MobiDB-lite"/>
    </source>
</evidence>
<comment type="caution">
    <text evidence="7">The sequence shown here is derived from an EMBL/GenBank/DDBJ whole genome shotgun (WGS) entry which is preliminary data.</text>
</comment>
<proteinExistence type="predicted"/>
<dbReference type="SMART" id="SM00487">
    <property type="entry name" value="DEXDc"/>
    <property type="match status" value="1"/>
</dbReference>
<feature type="region of interest" description="Disordered" evidence="4">
    <location>
        <begin position="1445"/>
        <end position="1548"/>
    </location>
</feature>
<feature type="region of interest" description="Disordered" evidence="4">
    <location>
        <begin position="1390"/>
        <end position="1409"/>
    </location>
</feature>
<evidence type="ECO:0000256" key="3">
    <source>
        <dbReference type="ARBA" id="ARBA00022840"/>
    </source>
</evidence>
<dbReference type="InterPro" id="IPR049730">
    <property type="entry name" value="SNF2/RAD54-like_C"/>
</dbReference>
<feature type="compositionally biased region" description="Acidic residues" evidence="4">
    <location>
        <begin position="1205"/>
        <end position="1215"/>
    </location>
</feature>
<dbReference type="InterPro" id="IPR027417">
    <property type="entry name" value="P-loop_NTPase"/>
</dbReference>
<dbReference type="Proteomes" id="UP001142393">
    <property type="component" value="Unassembled WGS sequence"/>
</dbReference>
<dbReference type="PANTHER" id="PTHR45626">
    <property type="entry name" value="TRANSCRIPTION TERMINATION FACTOR 2-RELATED"/>
    <property type="match status" value="1"/>
</dbReference>
<feature type="compositionally biased region" description="Basic residues" evidence="4">
    <location>
        <begin position="1134"/>
        <end position="1145"/>
    </location>
</feature>
<feature type="region of interest" description="Disordered" evidence="4">
    <location>
        <begin position="1128"/>
        <end position="1237"/>
    </location>
</feature>
<feature type="region of interest" description="Disordered" evidence="4">
    <location>
        <begin position="1251"/>
        <end position="1369"/>
    </location>
</feature>
<organism evidence="7 8">
    <name type="scientific">Lentinula detonsa</name>
    <dbReference type="NCBI Taxonomy" id="2804962"/>
    <lineage>
        <taxon>Eukaryota</taxon>
        <taxon>Fungi</taxon>
        <taxon>Dikarya</taxon>
        <taxon>Basidiomycota</taxon>
        <taxon>Agaricomycotina</taxon>
        <taxon>Agaricomycetes</taxon>
        <taxon>Agaricomycetidae</taxon>
        <taxon>Agaricales</taxon>
        <taxon>Marasmiineae</taxon>
        <taxon>Omphalotaceae</taxon>
        <taxon>Lentinula</taxon>
    </lineage>
</organism>
<keyword evidence="3" id="KW-0067">ATP-binding</keyword>
<dbReference type="SUPFAM" id="SSF52540">
    <property type="entry name" value="P-loop containing nucleoside triphosphate hydrolases"/>
    <property type="match status" value="2"/>
</dbReference>
<keyword evidence="2" id="KW-0378">Hydrolase</keyword>
<reference evidence="7 8" key="1">
    <citation type="journal article" date="2023" name="Proc. Natl. Acad. Sci. U.S.A.">
        <title>A global phylogenomic analysis of the shiitake genus Lentinula.</title>
        <authorList>
            <person name="Sierra-Patev S."/>
            <person name="Min B."/>
            <person name="Naranjo-Ortiz M."/>
            <person name="Looney B."/>
            <person name="Konkel Z."/>
            <person name="Slot J.C."/>
            <person name="Sakamoto Y."/>
            <person name="Steenwyk J.L."/>
            <person name="Rokas A."/>
            <person name="Carro J."/>
            <person name="Camarero S."/>
            <person name="Ferreira P."/>
            <person name="Molpeceres G."/>
            <person name="Ruiz-Duenas F.J."/>
            <person name="Serrano A."/>
            <person name="Henrissat B."/>
            <person name="Drula E."/>
            <person name="Hughes K.W."/>
            <person name="Mata J.L."/>
            <person name="Ishikawa N.K."/>
            <person name="Vargas-Isla R."/>
            <person name="Ushijima S."/>
            <person name="Smith C.A."/>
            <person name="Donoghue J."/>
            <person name="Ahrendt S."/>
            <person name="Andreopoulos W."/>
            <person name="He G."/>
            <person name="LaButti K."/>
            <person name="Lipzen A."/>
            <person name="Ng V."/>
            <person name="Riley R."/>
            <person name="Sandor L."/>
            <person name="Barry K."/>
            <person name="Martinez A.T."/>
            <person name="Xiao Y."/>
            <person name="Gibbons J.G."/>
            <person name="Terashima K."/>
            <person name="Grigoriev I.V."/>
            <person name="Hibbett D."/>
        </authorList>
    </citation>
    <scope>NUCLEOTIDE SEQUENCE [LARGE SCALE GENOMIC DNA]</scope>
    <source>
        <strain evidence="7 8">TFB7810</strain>
    </source>
</reference>
<evidence type="ECO:0000313" key="7">
    <source>
        <dbReference type="EMBL" id="KAJ3748147.1"/>
    </source>
</evidence>
<dbReference type="Pfam" id="PF00271">
    <property type="entry name" value="Helicase_C"/>
    <property type="match status" value="1"/>
</dbReference>
<feature type="domain" description="Helicase ATP-binding" evidence="5">
    <location>
        <begin position="503"/>
        <end position="729"/>
    </location>
</feature>
<dbReference type="PROSITE" id="PS51192">
    <property type="entry name" value="HELICASE_ATP_BIND_1"/>
    <property type="match status" value="1"/>
</dbReference>
<evidence type="ECO:0000256" key="1">
    <source>
        <dbReference type="ARBA" id="ARBA00022741"/>
    </source>
</evidence>
<dbReference type="InterPro" id="IPR000330">
    <property type="entry name" value="SNF2_N"/>
</dbReference>
<feature type="domain" description="Helicase C-terminal" evidence="6">
    <location>
        <begin position="931"/>
        <end position="1089"/>
    </location>
</feature>
<feature type="compositionally biased region" description="Polar residues" evidence="4">
    <location>
        <begin position="1353"/>
        <end position="1369"/>
    </location>
</feature>
<dbReference type="GO" id="GO:0016787">
    <property type="term" value="F:hydrolase activity"/>
    <property type="evidence" value="ECO:0007669"/>
    <property type="project" value="UniProtKB-KW"/>
</dbReference>
<dbReference type="InterPro" id="IPR001650">
    <property type="entry name" value="Helicase_C-like"/>
</dbReference>
<keyword evidence="8" id="KW-1185">Reference proteome</keyword>
<evidence type="ECO:0000259" key="6">
    <source>
        <dbReference type="PROSITE" id="PS51194"/>
    </source>
</evidence>
<dbReference type="CDD" id="cd18793">
    <property type="entry name" value="SF2_C_SNF"/>
    <property type="match status" value="1"/>
</dbReference>
<feature type="compositionally biased region" description="Polar residues" evidence="4">
    <location>
        <begin position="1497"/>
        <end position="1509"/>
    </location>
</feature>
<keyword evidence="1" id="KW-0547">Nucleotide-binding</keyword>
<accession>A0A9W8P730</accession>
<dbReference type="EMBL" id="JANVFU010000003">
    <property type="protein sequence ID" value="KAJ3748147.1"/>
    <property type="molecule type" value="Genomic_DNA"/>
</dbReference>
<sequence>MPATSSTVRTVKRLTHHMRLAFRLPKLVTEFETSSGDSFEVKEPKLLQAFRAVGVVPFWEEECPAEYEKQWGERWEHIHETLEEMSNIARKTEVDKFHWTKMDVQDVAKVAREEGWEACMDSEIESYLKSQEWDIQTRYMRAIQADPKADFVLMGAWDSEMIQIVTHLLGDGAVDEQRAVYSVVKDWWHSMISALLDTSRKYKYRALHRLLIAEKRVKELLGEDFLQSNMRTDFTAKDARVVITALKRYAGCLTWQVVTTQDLKIQSKVVDLTKPDALEKIRARWEKLSDMAKRKEFCQLALGWMQGILAKKLNKQVQQPDLEAEDLIVFNYGVKMAEAVPRSQVDAMATPEPIEVAQFERQLQDFSDMWLGRDRPDDGLSTALSLFEGDNIEEMRKVFFTDSEDIGVERFAKMTEEDLHVYLGIPSGIPAVFRKFTADDPESIPLGNSGNESFEGAEPVGLSWHQEVWLAAMVGLSVNSGQADVEGIHHTEEGLEKAPMAIREKWGANPGIALLDEVGLGKTMEAIAGIGLLQTLHKVKRDWKPESGLDKLPACIRSAETFGGRAEGIPDAPHLIVVPTNLIDQWASELRRFMNPKAVDLIVVSTNAKKWQSDMRRLESSPQPRYRRVVLVTHKIVQRMFSLDRLEIVANEVQFEPRLRYQLPRHTVFGYSWGSIWVDEVHESRTGKALWRALRGLLELCLIKVLMSATPLVENPEDLLNLARLIRPTTLGVPESENLRNMGRDLRILKSKYRVKTHGAALDFANQDEIHVQTEQNEVTSFAERMVRMIQLILIPRSVRRTNNSFRHDGTRVSAALPGCTILHVLVKVSEAEQHESEQMLDESVQARYFDTEQLGRFFNEGRAKLSFFPGETAALPYTKERLLVDPVTKLKHLLELIKQILVKGSDIVVPAEHHETQDRIIPIEALGNPDVLREYNATSIAGQPVLDEKVLVHTTFAKYHPFMIDALKIVGVNAVSINGAVPQAQRTKTIAEFKKNKQVQVLIMSAVGTQGLNLTCARTLILFESNWSAVLAHQLYGRIHRRGQQRPTFIFQLMASNTVDVLLIANGLAKKELLTNFTQIDRNLANLRLLAGRAAPEEVLALQGGDDVDDALAKSIAEMLTKPKSLTGEALKKRTASKPAKTAKKKEAEPAEDTDGATAPKLSAKAKGKRKAVDPADIEGEVPVPKGPATGSKKRKIKSRPVVEESEMEDEDGEPEGRKSTQARPKPRPKKAKLGELAARVETVELIDRIWHEPLPGQAGPSGTQRESPDSIPSLTTQIPVNVSPLSQQMTEQHLPEQARQMPEQARASIPSMQVPGEGPALGPSTQVPQQRPAPTLSMEVADNSMPATVPPTKSFTGPETGYTQLPQENSDFYESDYAPFLSPSRAIQRSHQDAPMEGIEQASGLQPGKETHLAAFGGDIDMGPAPDANDVMMNFDAFNFQDPAVPERFSSPTQDPAFDGALTPLTPTQPGSPLPQAERDEDAAARVRPQHHSRNQPNAEAGPSSSPLVGEKAEYIPRKPVRSSQRALIKRKFGKKPLAGSKRDGK</sequence>
<feature type="compositionally biased region" description="Polar residues" evidence="4">
    <location>
        <begin position="1262"/>
        <end position="1293"/>
    </location>
</feature>
<name>A0A9W8P730_9AGAR</name>
<evidence type="ECO:0000313" key="8">
    <source>
        <dbReference type="Proteomes" id="UP001142393"/>
    </source>
</evidence>